<dbReference type="InterPro" id="IPR000257">
    <property type="entry name" value="Uroporphyrinogen_deCOase"/>
</dbReference>
<dbReference type="SUPFAM" id="SSF51726">
    <property type="entry name" value="UROD/MetE-like"/>
    <property type="match status" value="1"/>
</dbReference>
<feature type="domain" description="Uroporphyrinogen decarboxylase (URO-D)" evidence="1">
    <location>
        <begin position="64"/>
        <end position="231"/>
    </location>
</feature>
<dbReference type="Proteomes" id="UP000261080">
    <property type="component" value="Unassembled WGS sequence"/>
</dbReference>
<dbReference type="GO" id="GO:0004853">
    <property type="term" value="F:uroporphyrinogen decarboxylase activity"/>
    <property type="evidence" value="ECO:0007669"/>
    <property type="project" value="InterPro"/>
</dbReference>
<sequence length="300" mass="33728">MRQKRGGNSMIQDYECRPEDSDHGMLEVIRTYQLPVPEIYVKMEEILRFAKLEKEQNRKPFCTIPFDHTLEAGAMGGNVRYGNETAGPRAEKPICQSLEELKAISGMDFDSGRMKETLDVCRELRKQGEEVLFQMSGPLTIWNTLIDVKHILKGIRKTPDQMEEIFGMIETEMLRLLVEVKKAGVRLVSYADSAGSVRILGPKSMEWMTRTFTAPFLKKAADILGDDMAMILCPKTVFALIGTDLGKRGECPFPGEMTYQEACVCAIGKAQFPSQMCINRSGTKITNGKLMTIEIKESHA</sequence>
<dbReference type="RefSeq" id="WP_117493684.1">
    <property type="nucleotide sequence ID" value="NZ_CALBAT010000012.1"/>
</dbReference>
<dbReference type="PANTHER" id="PTHR47099">
    <property type="entry name" value="METHYLCOBAMIDE:COM METHYLTRANSFERASE MTBA"/>
    <property type="match status" value="1"/>
</dbReference>
<name>A0A3E3JZW4_9FIRM</name>
<dbReference type="InterPro" id="IPR052024">
    <property type="entry name" value="Methanogen_methyltrans"/>
</dbReference>
<accession>A0A3E3JZW4</accession>
<evidence type="ECO:0000313" key="2">
    <source>
        <dbReference type="EMBL" id="RGE85707.1"/>
    </source>
</evidence>
<evidence type="ECO:0000313" key="3">
    <source>
        <dbReference type="Proteomes" id="UP000261080"/>
    </source>
</evidence>
<dbReference type="PANTHER" id="PTHR47099:SF1">
    <property type="entry name" value="METHYLCOBAMIDE:COM METHYLTRANSFERASE MTBA"/>
    <property type="match status" value="1"/>
</dbReference>
<dbReference type="EMBL" id="QVLX01000007">
    <property type="protein sequence ID" value="RGE85707.1"/>
    <property type="molecule type" value="Genomic_DNA"/>
</dbReference>
<dbReference type="Gene3D" id="3.20.20.210">
    <property type="match status" value="1"/>
</dbReference>
<keyword evidence="2" id="KW-0489">Methyltransferase</keyword>
<dbReference type="AlphaFoldDB" id="A0A3E3JZW4"/>
<dbReference type="GO" id="GO:0006779">
    <property type="term" value="P:porphyrin-containing compound biosynthetic process"/>
    <property type="evidence" value="ECO:0007669"/>
    <property type="project" value="InterPro"/>
</dbReference>
<evidence type="ECO:0000259" key="1">
    <source>
        <dbReference type="Pfam" id="PF01208"/>
    </source>
</evidence>
<protein>
    <submittedName>
        <fullName evidence="2">Methylcobamide--CoM methyltransferase</fullName>
    </submittedName>
</protein>
<comment type="caution">
    <text evidence="2">The sequence shown here is derived from an EMBL/GenBank/DDBJ whole genome shotgun (WGS) entry which is preliminary data.</text>
</comment>
<dbReference type="OrthoDB" id="2135496at2"/>
<organism evidence="2 3">
    <name type="scientific">Sellimonas intestinalis</name>
    <dbReference type="NCBI Taxonomy" id="1653434"/>
    <lineage>
        <taxon>Bacteria</taxon>
        <taxon>Bacillati</taxon>
        <taxon>Bacillota</taxon>
        <taxon>Clostridia</taxon>
        <taxon>Lachnospirales</taxon>
        <taxon>Lachnospiraceae</taxon>
        <taxon>Sellimonas</taxon>
    </lineage>
</organism>
<dbReference type="GO" id="GO:0032259">
    <property type="term" value="P:methylation"/>
    <property type="evidence" value="ECO:0007669"/>
    <property type="project" value="UniProtKB-KW"/>
</dbReference>
<dbReference type="Pfam" id="PF01208">
    <property type="entry name" value="URO-D"/>
    <property type="match status" value="1"/>
</dbReference>
<reference evidence="2 3" key="1">
    <citation type="submission" date="2018-08" db="EMBL/GenBank/DDBJ databases">
        <title>A genome reference for cultivated species of the human gut microbiota.</title>
        <authorList>
            <person name="Zou Y."/>
            <person name="Xue W."/>
            <person name="Luo G."/>
        </authorList>
    </citation>
    <scope>NUCLEOTIDE SEQUENCE [LARGE SCALE GENOMIC DNA]</scope>
    <source>
        <strain evidence="2 3">AF37-2AT</strain>
    </source>
</reference>
<dbReference type="GO" id="GO:0008168">
    <property type="term" value="F:methyltransferase activity"/>
    <property type="evidence" value="ECO:0007669"/>
    <property type="project" value="UniProtKB-KW"/>
</dbReference>
<keyword evidence="3" id="KW-1185">Reference proteome</keyword>
<keyword evidence="2" id="KW-0808">Transferase</keyword>
<dbReference type="InterPro" id="IPR038071">
    <property type="entry name" value="UROD/MetE-like_sf"/>
</dbReference>
<proteinExistence type="predicted"/>
<gene>
    <name evidence="2" type="ORF">DW016_11990</name>
</gene>